<dbReference type="FunFam" id="3.40.120.10:FF:000001">
    <property type="entry name" value="Phosphoglucosamine mutase"/>
    <property type="match status" value="1"/>
</dbReference>
<dbReference type="SUPFAM" id="SSF53738">
    <property type="entry name" value="Phosphoglucomutase, first 3 domains"/>
    <property type="match status" value="1"/>
</dbReference>
<evidence type="ECO:0000256" key="4">
    <source>
        <dbReference type="ARBA" id="ARBA00022723"/>
    </source>
</evidence>
<dbReference type="InterPro" id="IPR005844">
    <property type="entry name" value="A-D-PHexomutase_a/b/a-I"/>
</dbReference>
<dbReference type="InterPro" id="IPR016055">
    <property type="entry name" value="A-D-PHexomutase_a/b/a-I/II/III"/>
</dbReference>
<dbReference type="EMBL" id="PQAP01000058">
    <property type="protein sequence ID" value="PWB73297.1"/>
    <property type="molecule type" value="Genomic_DNA"/>
</dbReference>
<evidence type="ECO:0000256" key="2">
    <source>
        <dbReference type="ARBA" id="ARBA00010231"/>
    </source>
</evidence>
<comment type="caution">
    <text evidence="8">The sequence shown here is derived from an EMBL/GenBank/DDBJ whole genome shotgun (WGS) entry which is preliminary data.</text>
</comment>
<dbReference type="GO" id="GO:0005975">
    <property type="term" value="P:carbohydrate metabolic process"/>
    <property type="evidence" value="ECO:0007669"/>
    <property type="project" value="InterPro"/>
</dbReference>
<evidence type="ECO:0000313" key="8">
    <source>
        <dbReference type="EMBL" id="PWB73297.1"/>
    </source>
</evidence>
<gene>
    <name evidence="8" type="ORF">C3F09_05350</name>
</gene>
<protein>
    <submittedName>
        <fullName evidence="8">Phosphoglucosamine mutase</fullName>
    </submittedName>
</protein>
<evidence type="ECO:0000313" key="9">
    <source>
        <dbReference type="Proteomes" id="UP000250918"/>
    </source>
</evidence>
<feature type="domain" description="Alpha-D-phosphohexomutase alpha/beta/alpha" evidence="7">
    <location>
        <begin position="9"/>
        <end position="135"/>
    </location>
</feature>
<comment type="cofactor">
    <cofactor evidence="1">
        <name>Mg(2+)</name>
        <dbReference type="ChEBI" id="CHEBI:18420"/>
    </cofactor>
</comment>
<dbReference type="Gene3D" id="3.40.120.10">
    <property type="entry name" value="Alpha-D-Glucose-1,6-Bisphosphate, subunit A, domain 3"/>
    <property type="match status" value="1"/>
</dbReference>
<evidence type="ECO:0000256" key="1">
    <source>
        <dbReference type="ARBA" id="ARBA00001946"/>
    </source>
</evidence>
<organism evidence="8 9">
    <name type="scientific">candidate division GN15 bacterium</name>
    <dbReference type="NCBI Taxonomy" id="2072418"/>
    <lineage>
        <taxon>Bacteria</taxon>
        <taxon>candidate division GN15</taxon>
    </lineage>
</organism>
<evidence type="ECO:0000256" key="3">
    <source>
        <dbReference type="ARBA" id="ARBA00022553"/>
    </source>
</evidence>
<dbReference type="Proteomes" id="UP000250918">
    <property type="component" value="Unassembled WGS sequence"/>
</dbReference>
<reference evidence="8 9" key="1">
    <citation type="journal article" date="2018" name="ISME J.">
        <title>A methanotrophic archaeon couples anaerobic oxidation of methane to Fe(III) reduction.</title>
        <authorList>
            <person name="Cai C."/>
            <person name="Leu A.O."/>
            <person name="Xie G.J."/>
            <person name="Guo J."/>
            <person name="Feng Y."/>
            <person name="Zhao J.X."/>
            <person name="Tyson G.W."/>
            <person name="Yuan Z."/>
            <person name="Hu S."/>
        </authorList>
    </citation>
    <scope>NUCLEOTIDE SEQUENCE [LARGE SCALE GENOMIC DNA]</scope>
    <source>
        <strain evidence="8">FeB_12</strain>
    </source>
</reference>
<dbReference type="PANTHER" id="PTHR42946">
    <property type="entry name" value="PHOSPHOHEXOSE MUTASE"/>
    <property type="match status" value="1"/>
</dbReference>
<keyword evidence="3" id="KW-0597">Phosphoprotein</keyword>
<dbReference type="PROSITE" id="PS00710">
    <property type="entry name" value="PGM_PMM"/>
    <property type="match status" value="1"/>
</dbReference>
<dbReference type="Pfam" id="PF02878">
    <property type="entry name" value="PGM_PMM_I"/>
    <property type="match status" value="1"/>
</dbReference>
<dbReference type="PANTHER" id="PTHR42946:SF1">
    <property type="entry name" value="PHOSPHOGLUCOMUTASE (ALPHA-D-GLUCOSE-1,6-BISPHOSPHATE-DEPENDENT)"/>
    <property type="match status" value="1"/>
</dbReference>
<evidence type="ECO:0000259" key="7">
    <source>
        <dbReference type="Pfam" id="PF02878"/>
    </source>
</evidence>
<dbReference type="GO" id="GO:0000287">
    <property type="term" value="F:magnesium ion binding"/>
    <property type="evidence" value="ECO:0007669"/>
    <property type="project" value="InterPro"/>
</dbReference>
<dbReference type="InterPro" id="IPR050060">
    <property type="entry name" value="Phosphoglucosamine_mutase"/>
</dbReference>
<name>A0A855X1R0_9BACT</name>
<sequence length="158" mass="16977">MDKLELVKSTSGIRGVVGNGLDPVMITAYGAAFGTFLKRGTVVVGRDSRPSGDMVMRAVVAGLVSTGVDVVDIGIVPTPTVEIAVKKLKARGGICVTASHNPSQWNALKFFNEQGEFITPEQYKQLDAIYSSSSFAYVPYQKLGVVSCQTHWIDEHIA</sequence>
<proteinExistence type="inferred from homology"/>
<evidence type="ECO:0000256" key="6">
    <source>
        <dbReference type="ARBA" id="ARBA00023235"/>
    </source>
</evidence>
<keyword evidence="5" id="KW-0460">Magnesium</keyword>
<dbReference type="GO" id="GO:0004615">
    <property type="term" value="F:phosphomannomutase activity"/>
    <property type="evidence" value="ECO:0007669"/>
    <property type="project" value="TreeGrafter"/>
</dbReference>
<dbReference type="InterPro" id="IPR016066">
    <property type="entry name" value="A-D-PHexomutase_CS"/>
</dbReference>
<feature type="non-terminal residue" evidence="8">
    <location>
        <position position="158"/>
    </location>
</feature>
<evidence type="ECO:0000256" key="5">
    <source>
        <dbReference type="ARBA" id="ARBA00022842"/>
    </source>
</evidence>
<keyword evidence="6" id="KW-0413">Isomerase</keyword>
<dbReference type="AlphaFoldDB" id="A0A855X1R0"/>
<keyword evidence="4" id="KW-0479">Metal-binding</keyword>
<accession>A0A855X1R0</accession>
<comment type="similarity">
    <text evidence="2">Belongs to the phosphohexose mutase family.</text>
</comment>